<dbReference type="Proteomes" id="UP000309676">
    <property type="component" value="Unassembled WGS sequence"/>
</dbReference>
<sequence>MKRFAGWMAGAALALICAAGLGGWMPAFAANVSSGSPADDAARLDALANGRIAEDGRLWVVGVRTPGGLERWSGDDAAEAIRWIERRQAALDGKDADWFVNVQGTLVPADVQAVWPRLADAAGAALVEGYEDGTTFSYSYRAPSFSASVGEGDGAINFMAAAHLDTETGLWRMTLGTPVVMIEY</sequence>
<dbReference type="EMBL" id="VCIW01000010">
    <property type="protein sequence ID" value="TLS51172.1"/>
    <property type="molecule type" value="Genomic_DNA"/>
</dbReference>
<keyword evidence="3" id="KW-1185">Reference proteome</keyword>
<dbReference type="AlphaFoldDB" id="A0A5R9G480"/>
<gene>
    <name evidence="2" type="ORF">FE782_15660</name>
</gene>
<dbReference type="OrthoDB" id="2374820at2"/>
<accession>A0A5R9G480</accession>
<feature type="chain" id="PRO_5024355718" evidence="1">
    <location>
        <begin position="30"/>
        <end position="184"/>
    </location>
</feature>
<proteinExistence type="predicted"/>
<reference evidence="2 3" key="1">
    <citation type="submission" date="2019-05" db="EMBL/GenBank/DDBJ databases">
        <authorList>
            <person name="Narsing Rao M.P."/>
            <person name="Li W.J."/>
        </authorList>
    </citation>
    <scope>NUCLEOTIDE SEQUENCE [LARGE SCALE GENOMIC DNA]</scope>
    <source>
        <strain evidence="2 3">SYSU_K30003</strain>
    </source>
</reference>
<dbReference type="Gene3D" id="3.30.360.40">
    <property type="entry name" value="YwmB-like"/>
    <property type="match status" value="1"/>
</dbReference>
<dbReference type="Pfam" id="PF08680">
    <property type="entry name" value="DUF1779"/>
    <property type="match status" value="1"/>
</dbReference>
<protein>
    <submittedName>
        <fullName evidence="2">Uncharacterized protein</fullName>
    </submittedName>
</protein>
<evidence type="ECO:0000313" key="3">
    <source>
        <dbReference type="Proteomes" id="UP000309676"/>
    </source>
</evidence>
<feature type="signal peptide" evidence="1">
    <location>
        <begin position="1"/>
        <end position="29"/>
    </location>
</feature>
<evidence type="ECO:0000256" key="1">
    <source>
        <dbReference type="SAM" id="SignalP"/>
    </source>
</evidence>
<evidence type="ECO:0000313" key="2">
    <source>
        <dbReference type="EMBL" id="TLS51172.1"/>
    </source>
</evidence>
<name>A0A5R9G480_9BACL</name>
<dbReference type="InterPro" id="IPR014794">
    <property type="entry name" value="DUF1779"/>
</dbReference>
<keyword evidence="1" id="KW-0732">Signal</keyword>
<dbReference type="RefSeq" id="WP_138195166.1">
    <property type="nucleotide sequence ID" value="NZ_VCIW01000010.1"/>
</dbReference>
<organism evidence="2 3">
    <name type="scientific">Paenibacillus antri</name>
    <dbReference type="NCBI Taxonomy" id="2582848"/>
    <lineage>
        <taxon>Bacteria</taxon>
        <taxon>Bacillati</taxon>
        <taxon>Bacillota</taxon>
        <taxon>Bacilli</taxon>
        <taxon>Bacillales</taxon>
        <taxon>Paenibacillaceae</taxon>
        <taxon>Paenibacillus</taxon>
    </lineage>
</organism>
<comment type="caution">
    <text evidence="2">The sequence shown here is derived from an EMBL/GenBank/DDBJ whole genome shotgun (WGS) entry which is preliminary data.</text>
</comment>